<reference evidence="2 3" key="1">
    <citation type="submission" date="2020-10" db="EMBL/GenBank/DDBJ databases">
        <title>Janibacter indicus TT2 genome sequence.</title>
        <authorList>
            <person name="Lee K."/>
            <person name="Ganzorig M."/>
        </authorList>
    </citation>
    <scope>NUCLEOTIDE SEQUENCE [LARGE SCALE GENOMIC DNA]</scope>
    <source>
        <strain evidence="2 3">TT2</strain>
    </source>
</reference>
<dbReference type="AlphaFoldDB" id="A0A7L9IXX2"/>
<proteinExistence type="predicted"/>
<name>A0A7L9IXX2_9MICO</name>
<sequence>MPEEATPVPEAPRPTPGDLAPRAPEPMPEGTPETGDLVVDAALRDLAVVDPDDLDAVLTAGESVHGTLTSRLSDLGT</sequence>
<organism evidence="2 3">
    <name type="scientific">Janibacter indicus</name>
    <dbReference type="NCBI Taxonomy" id="857417"/>
    <lineage>
        <taxon>Bacteria</taxon>
        <taxon>Bacillati</taxon>
        <taxon>Actinomycetota</taxon>
        <taxon>Actinomycetes</taxon>
        <taxon>Micrococcales</taxon>
        <taxon>Intrasporangiaceae</taxon>
        <taxon>Janibacter</taxon>
    </lineage>
</organism>
<evidence type="ECO:0000256" key="1">
    <source>
        <dbReference type="SAM" id="MobiDB-lite"/>
    </source>
</evidence>
<feature type="region of interest" description="Disordered" evidence="1">
    <location>
        <begin position="1"/>
        <end position="35"/>
    </location>
</feature>
<accession>A0A7L9IXX2</accession>
<evidence type="ECO:0000313" key="2">
    <source>
        <dbReference type="EMBL" id="QOK21555.1"/>
    </source>
</evidence>
<protein>
    <submittedName>
        <fullName evidence="2">Uncharacterized protein</fullName>
    </submittedName>
</protein>
<gene>
    <name evidence="2" type="ORF">IGS73_10295</name>
</gene>
<dbReference type="EMBL" id="CP062789">
    <property type="protein sequence ID" value="QOK21555.1"/>
    <property type="molecule type" value="Genomic_DNA"/>
</dbReference>
<dbReference type="RefSeq" id="WP_192910375.1">
    <property type="nucleotide sequence ID" value="NZ_CP062789.1"/>
</dbReference>
<evidence type="ECO:0000313" key="3">
    <source>
        <dbReference type="Proteomes" id="UP000593998"/>
    </source>
</evidence>
<dbReference type="Proteomes" id="UP000593998">
    <property type="component" value="Chromosome"/>
</dbReference>